<feature type="domain" description="Phosphotyrosine protein phosphatase I" evidence="2">
    <location>
        <begin position="1"/>
        <end position="85"/>
    </location>
</feature>
<dbReference type="Proteomes" id="UP000032309">
    <property type="component" value="Unassembled WGS sequence"/>
</dbReference>
<dbReference type="Pfam" id="PF01451">
    <property type="entry name" value="LMWPc"/>
    <property type="match status" value="1"/>
</dbReference>
<evidence type="ECO:0000313" key="3">
    <source>
        <dbReference type="EMBL" id="GAN34043.1"/>
    </source>
</evidence>
<evidence type="ECO:0000313" key="4">
    <source>
        <dbReference type="Proteomes" id="UP000032309"/>
    </source>
</evidence>
<reference evidence="4" key="1">
    <citation type="journal article" date="2015" name="Genome Announc.">
        <title>Draft Genome Sequence of an Anaerobic Ammonium-Oxidizing Bacterium, "Candidatus Brocadia sinica".</title>
        <authorList>
            <person name="Oshiki M."/>
            <person name="Shinyako-Hata K."/>
            <person name="Satoh H."/>
            <person name="Okabe S."/>
        </authorList>
    </citation>
    <scope>NUCLEOTIDE SEQUENCE [LARGE SCALE GENOMIC DNA]</scope>
    <source>
        <strain evidence="4">JPN1</strain>
    </source>
</reference>
<name>A0ABQ0JZ43_9BACT</name>
<dbReference type="EMBL" id="BAFN01000001">
    <property type="protein sequence ID" value="GAN34043.1"/>
    <property type="molecule type" value="Genomic_DNA"/>
</dbReference>
<protein>
    <submittedName>
        <fullName evidence="3">Tyrosine phosphatase</fullName>
    </submittedName>
</protein>
<dbReference type="SMART" id="SM00226">
    <property type="entry name" value="LMWPc"/>
    <property type="match status" value="1"/>
</dbReference>
<comment type="caution">
    <text evidence="3">The sequence shown here is derived from an EMBL/GenBank/DDBJ whole genome shotgun (WGS) entry which is preliminary data.</text>
</comment>
<organism evidence="3 4">
    <name type="scientific">Candidatus Brocadia sinica JPN1</name>
    <dbReference type="NCBI Taxonomy" id="1197129"/>
    <lineage>
        <taxon>Bacteria</taxon>
        <taxon>Pseudomonadati</taxon>
        <taxon>Planctomycetota</taxon>
        <taxon>Candidatus Brocadiia</taxon>
        <taxon>Candidatus Brocadiales</taxon>
        <taxon>Candidatus Brocadiaceae</taxon>
        <taxon>Candidatus Brocadia</taxon>
    </lineage>
</organism>
<dbReference type="InterPro" id="IPR036196">
    <property type="entry name" value="Ptyr_pPase_sf"/>
</dbReference>
<keyword evidence="1" id="KW-0059">Arsenical resistance</keyword>
<evidence type="ECO:0000256" key="1">
    <source>
        <dbReference type="ARBA" id="ARBA00022849"/>
    </source>
</evidence>
<accession>A0ABQ0JZ43</accession>
<keyword evidence="4" id="KW-1185">Reference proteome</keyword>
<dbReference type="Gene3D" id="3.40.50.2300">
    <property type="match status" value="1"/>
</dbReference>
<dbReference type="SUPFAM" id="SSF52788">
    <property type="entry name" value="Phosphotyrosine protein phosphatases I"/>
    <property type="match status" value="1"/>
</dbReference>
<dbReference type="PANTHER" id="PTHR43428:SF1">
    <property type="entry name" value="ARSENATE REDUCTASE"/>
    <property type="match status" value="1"/>
</dbReference>
<gene>
    <name evidence="3" type="ORF">BROSI_A2578</name>
</gene>
<dbReference type="InterPro" id="IPR023485">
    <property type="entry name" value="Ptyr_pPase"/>
</dbReference>
<evidence type="ECO:0000259" key="2">
    <source>
        <dbReference type="SMART" id="SM00226"/>
    </source>
</evidence>
<sequence length="85" mass="9231">MAEGIFKTLTDSAAAKSAGTEIAGEINPVAIEVMKERGIDISQQKPKVLDKEMIVDATKIITMGCTKNCPLRNIPKEKTIERRSG</sequence>
<proteinExistence type="predicted"/>
<dbReference type="PANTHER" id="PTHR43428">
    <property type="entry name" value="ARSENATE REDUCTASE"/>
    <property type="match status" value="1"/>
</dbReference>